<dbReference type="EMBL" id="BJYX01000005">
    <property type="protein sequence ID" value="GEO29566.1"/>
    <property type="molecule type" value="Genomic_DNA"/>
</dbReference>
<feature type="compositionally biased region" description="Basic and acidic residues" evidence="1">
    <location>
        <begin position="74"/>
        <end position="85"/>
    </location>
</feature>
<feature type="region of interest" description="Disordered" evidence="1">
    <location>
        <begin position="66"/>
        <end position="196"/>
    </location>
</feature>
<keyword evidence="2" id="KW-1133">Transmembrane helix</keyword>
<dbReference type="Proteomes" id="UP000321534">
    <property type="component" value="Unassembled WGS sequence"/>
</dbReference>
<keyword evidence="4" id="KW-1185">Reference proteome</keyword>
<dbReference type="AlphaFoldDB" id="A0A512CZB4"/>
<dbReference type="RefSeq" id="WP_186815075.1">
    <property type="nucleotide sequence ID" value="NZ_BAAARO010000002.1"/>
</dbReference>
<protein>
    <submittedName>
        <fullName evidence="3">Uncharacterized protein</fullName>
    </submittedName>
</protein>
<feature type="compositionally biased region" description="Acidic residues" evidence="1">
    <location>
        <begin position="100"/>
        <end position="119"/>
    </location>
</feature>
<proteinExistence type="predicted"/>
<feature type="compositionally biased region" description="Basic and acidic residues" evidence="1">
    <location>
        <begin position="120"/>
        <end position="146"/>
    </location>
</feature>
<evidence type="ECO:0000256" key="1">
    <source>
        <dbReference type="SAM" id="MobiDB-lite"/>
    </source>
</evidence>
<evidence type="ECO:0000313" key="3">
    <source>
        <dbReference type="EMBL" id="GEO29566.1"/>
    </source>
</evidence>
<keyword evidence="2" id="KW-0472">Membrane</keyword>
<name>A0A512CZB4_9MICO</name>
<reference evidence="3 4" key="1">
    <citation type="submission" date="2019-07" db="EMBL/GenBank/DDBJ databases">
        <title>Whole genome shotgun sequence of Terrabacter aerolatus NBRC 106305.</title>
        <authorList>
            <person name="Hosoyama A."/>
            <person name="Uohara A."/>
            <person name="Ohji S."/>
            <person name="Ichikawa N."/>
        </authorList>
    </citation>
    <scope>NUCLEOTIDE SEQUENCE [LARGE SCALE GENOMIC DNA]</scope>
    <source>
        <strain evidence="3 4">NBRC 106305</strain>
    </source>
</reference>
<feature type="transmembrane region" description="Helical" evidence="2">
    <location>
        <begin position="6"/>
        <end position="25"/>
    </location>
</feature>
<evidence type="ECO:0000313" key="4">
    <source>
        <dbReference type="Proteomes" id="UP000321534"/>
    </source>
</evidence>
<accession>A0A512CZB4</accession>
<sequence length="196" mass="20280">MTRTTVIWFVGAAIVGAVAGGLHLLRSTIGGAHTGTPLAVSAFGLTALAAAMLFHGVVVAAREQDTAAGPAPRALDEQDGREPYDPRAVAGDGRTFPVDDGPDDGTDEGLDDGLDDGDDADGHDADGAADATDERGHHDGHDRAEGPDGQGHAHGHEDGDDRWAPVEGPDVYTFRGGKPITERAPRPSRRNRPSQG</sequence>
<feature type="transmembrane region" description="Helical" evidence="2">
    <location>
        <begin position="37"/>
        <end position="58"/>
    </location>
</feature>
<evidence type="ECO:0000256" key="2">
    <source>
        <dbReference type="SAM" id="Phobius"/>
    </source>
</evidence>
<keyword evidence="2" id="KW-0812">Transmembrane</keyword>
<comment type="caution">
    <text evidence="3">The sequence shown here is derived from an EMBL/GenBank/DDBJ whole genome shotgun (WGS) entry which is preliminary data.</text>
</comment>
<feature type="compositionally biased region" description="Basic residues" evidence="1">
    <location>
        <begin position="186"/>
        <end position="196"/>
    </location>
</feature>
<gene>
    <name evidence="3" type="ORF">TAE01_13760</name>
</gene>
<feature type="compositionally biased region" description="Basic and acidic residues" evidence="1">
    <location>
        <begin position="154"/>
        <end position="164"/>
    </location>
</feature>
<organism evidence="3 4">
    <name type="scientific">Terrabacter aerolatus</name>
    <dbReference type="NCBI Taxonomy" id="422442"/>
    <lineage>
        <taxon>Bacteria</taxon>
        <taxon>Bacillati</taxon>
        <taxon>Actinomycetota</taxon>
        <taxon>Actinomycetes</taxon>
        <taxon>Micrococcales</taxon>
        <taxon>Intrasporangiaceae</taxon>
        <taxon>Terrabacter</taxon>
    </lineage>
</organism>